<keyword evidence="2" id="KW-1185">Reference proteome</keyword>
<gene>
    <name evidence="1" type="ORF">NQ176_g4418</name>
</gene>
<name>A0ACC1NEM1_9HYPO</name>
<evidence type="ECO:0000313" key="1">
    <source>
        <dbReference type="EMBL" id="KAJ2977359.1"/>
    </source>
</evidence>
<comment type="caution">
    <text evidence="1">The sequence shown here is derived from an EMBL/GenBank/DDBJ whole genome shotgun (WGS) entry which is preliminary data.</text>
</comment>
<organism evidence="1 2">
    <name type="scientific">Zarea fungicola</name>
    <dbReference type="NCBI Taxonomy" id="93591"/>
    <lineage>
        <taxon>Eukaryota</taxon>
        <taxon>Fungi</taxon>
        <taxon>Dikarya</taxon>
        <taxon>Ascomycota</taxon>
        <taxon>Pezizomycotina</taxon>
        <taxon>Sordariomycetes</taxon>
        <taxon>Hypocreomycetidae</taxon>
        <taxon>Hypocreales</taxon>
        <taxon>Cordycipitaceae</taxon>
        <taxon>Zarea</taxon>
    </lineage>
</organism>
<sequence>MEGERSHGITTANTSPALIKGDARIAIPKDRGGYLGQKKKLKELEESVCTDCGTFDSPEWRKGPSGPKTPCNACGLRWAKKEKRRGKLPSGSQ</sequence>
<accession>A0ACC1NEM1</accession>
<evidence type="ECO:0000313" key="2">
    <source>
        <dbReference type="Proteomes" id="UP001143910"/>
    </source>
</evidence>
<dbReference type="Proteomes" id="UP001143910">
    <property type="component" value="Unassembled WGS sequence"/>
</dbReference>
<proteinExistence type="predicted"/>
<protein>
    <submittedName>
        <fullName evidence="1">Uncharacterized protein</fullName>
    </submittedName>
</protein>
<reference evidence="1" key="1">
    <citation type="submission" date="2022-08" db="EMBL/GenBank/DDBJ databases">
        <title>Genome Sequence of Lecanicillium fungicola.</title>
        <authorList>
            <person name="Buettner E."/>
        </authorList>
    </citation>
    <scope>NUCLEOTIDE SEQUENCE</scope>
    <source>
        <strain evidence="1">Babe33</strain>
    </source>
</reference>
<dbReference type="EMBL" id="JANJQO010000479">
    <property type="protein sequence ID" value="KAJ2977359.1"/>
    <property type="molecule type" value="Genomic_DNA"/>
</dbReference>